<feature type="region of interest" description="Disordered" evidence="1">
    <location>
        <begin position="188"/>
        <end position="256"/>
    </location>
</feature>
<sequence length="315" mass="35078">MEEGPTVDLKPTFTRLFEDEKPDVQALQIKEEPLASANKHGPCCLSKDIDCKLDEKRIVPYEHANTSSNLAVVQLFEGGNSREQNLLPGDGSLSVKRPNCFEALLPQVGLVKNEFCVAADDGDLIKTEQSKIDLEVNIKEEACIARLQAHVETYSSTFITENNQETETTEDVEVNETNPQYLISLNDFQDSHQRPQEQSLERDRELTRSAESENLQKTLSNSSQRQLRCDQSGRKRLSSDLSTEKKDTNSHVDNVNIGDSYATDLEIRTERVGVVKTLRTIDSLAGSSSGSTKTMVSVDLEKPQQDSDGKGRSDL</sequence>
<feature type="compositionally biased region" description="Basic and acidic residues" evidence="1">
    <location>
        <begin position="189"/>
        <end position="211"/>
    </location>
</feature>
<feature type="compositionally biased region" description="Polar residues" evidence="1">
    <location>
        <begin position="285"/>
        <end position="295"/>
    </location>
</feature>
<keyword evidence="3" id="KW-1185">Reference proteome</keyword>
<reference evidence="2 3" key="1">
    <citation type="journal article" date="2021" name="Elife">
        <title>Chloroplast acquisition without the gene transfer in kleptoplastic sea slugs, Plakobranchus ocellatus.</title>
        <authorList>
            <person name="Maeda T."/>
            <person name="Takahashi S."/>
            <person name="Yoshida T."/>
            <person name="Shimamura S."/>
            <person name="Takaki Y."/>
            <person name="Nagai Y."/>
            <person name="Toyoda A."/>
            <person name="Suzuki Y."/>
            <person name="Arimoto A."/>
            <person name="Ishii H."/>
            <person name="Satoh N."/>
            <person name="Nishiyama T."/>
            <person name="Hasebe M."/>
            <person name="Maruyama T."/>
            <person name="Minagawa J."/>
            <person name="Obokata J."/>
            <person name="Shigenobu S."/>
        </authorList>
    </citation>
    <scope>NUCLEOTIDE SEQUENCE [LARGE SCALE GENOMIC DNA]</scope>
</reference>
<organism evidence="2 3">
    <name type="scientific">Elysia marginata</name>
    <dbReference type="NCBI Taxonomy" id="1093978"/>
    <lineage>
        <taxon>Eukaryota</taxon>
        <taxon>Metazoa</taxon>
        <taxon>Spiralia</taxon>
        <taxon>Lophotrochozoa</taxon>
        <taxon>Mollusca</taxon>
        <taxon>Gastropoda</taxon>
        <taxon>Heterobranchia</taxon>
        <taxon>Euthyneura</taxon>
        <taxon>Panpulmonata</taxon>
        <taxon>Sacoglossa</taxon>
        <taxon>Placobranchoidea</taxon>
        <taxon>Plakobranchidae</taxon>
        <taxon>Elysia</taxon>
    </lineage>
</organism>
<accession>A0AAV4ISW4</accession>
<name>A0AAV4ISW4_9GAST</name>
<dbReference type="AlphaFoldDB" id="A0AAV4ISW4"/>
<evidence type="ECO:0000256" key="1">
    <source>
        <dbReference type="SAM" id="MobiDB-lite"/>
    </source>
</evidence>
<dbReference type="Proteomes" id="UP000762676">
    <property type="component" value="Unassembled WGS sequence"/>
</dbReference>
<comment type="caution">
    <text evidence="2">The sequence shown here is derived from an EMBL/GenBank/DDBJ whole genome shotgun (WGS) entry which is preliminary data.</text>
</comment>
<dbReference type="EMBL" id="BMAT01009740">
    <property type="protein sequence ID" value="GFS12804.1"/>
    <property type="molecule type" value="Genomic_DNA"/>
</dbReference>
<protein>
    <submittedName>
        <fullName evidence="2">Uncharacterized protein</fullName>
    </submittedName>
</protein>
<gene>
    <name evidence="2" type="ORF">ElyMa_004868000</name>
</gene>
<feature type="compositionally biased region" description="Polar residues" evidence="1">
    <location>
        <begin position="212"/>
        <end position="226"/>
    </location>
</feature>
<evidence type="ECO:0000313" key="3">
    <source>
        <dbReference type="Proteomes" id="UP000762676"/>
    </source>
</evidence>
<evidence type="ECO:0000313" key="2">
    <source>
        <dbReference type="EMBL" id="GFS12804.1"/>
    </source>
</evidence>
<feature type="compositionally biased region" description="Basic and acidic residues" evidence="1">
    <location>
        <begin position="299"/>
        <end position="315"/>
    </location>
</feature>
<feature type="region of interest" description="Disordered" evidence="1">
    <location>
        <begin position="283"/>
        <end position="315"/>
    </location>
</feature>
<proteinExistence type="predicted"/>